<protein>
    <submittedName>
        <fullName evidence="1">Uncharacterized protein</fullName>
    </submittedName>
</protein>
<proteinExistence type="predicted"/>
<evidence type="ECO:0000313" key="1">
    <source>
        <dbReference type="EMBL" id="EFX60743.1"/>
    </source>
</evidence>
<gene>
    <name evidence="1" type="ORF">DAPPUDRAFT_341679</name>
</gene>
<dbReference type="HOGENOM" id="CLU_2657005_0_0_1"/>
<organism evidence="1 2">
    <name type="scientific">Daphnia pulex</name>
    <name type="common">Water flea</name>
    <dbReference type="NCBI Taxonomy" id="6669"/>
    <lineage>
        <taxon>Eukaryota</taxon>
        <taxon>Metazoa</taxon>
        <taxon>Ecdysozoa</taxon>
        <taxon>Arthropoda</taxon>
        <taxon>Crustacea</taxon>
        <taxon>Branchiopoda</taxon>
        <taxon>Diplostraca</taxon>
        <taxon>Cladocera</taxon>
        <taxon>Anomopoda</taxon>
        <taxon>Daphniidae</taxon>
        <taxon>Daphnia</taxon>
    </lineage>
</organism>
<dbReference type="KEGG" id="dpx:DAPPUDRAFT_341679"/>
<dbReference type="AlphaFoldDB" id="E9I5I7"/>
<reference evidence="1 2" key="1">
    <citation type="journal article" date="2011" name="Science">
        <title>The ecoresponsive genome of Daphnia pulex.</title>
        <authorList>
            <person name="Colbourne J.K."/>
            <person name="Pfrender M.E."/>
            <person name="Gilbert D."/>
            <person name="Thomas W.K."/>
            <person name="Tucker A."/>
            <person name="Oakley T.H."/>
            <person name="Tokishita S."/>
            <person name="Aerts A."/>
            <person name="Arnold G.J."/>
            <person name="Basu M.K."/>
            <person name="Bauer D.J."/>
            <person name="Caceres C.E."/>
            <person name="Carmel L."/>
            <person name="Casola C."/>
            <person name="Choi J.H."/>
            <person name="Detter J.C."/>
            <person name="Dong Q."/>
            <person name="Dusheyko S."/>
            <person name="Eads B.D."/>
            <person name="Frohlich T."/>
            <person name="Geiler-Samerotte K.A."/>
            <person name="Gerlach D."/>
            <person name="Hatcher P."/>
            <person name="Jogdeo S."/>
            <person name="Krijgsveld J."/>
            <person name="Kriventseva E.V."/>
            <person name="Kultz D."/>
            <person name="Laforsch C."/>
            <person name="Lindquist E."/>
            <person name="Lopez J."/>
            <person name="Manak J.R."/>
            <person name="Muller J."/>
            <person name="Pangilinan J."/>
            <person name="Patwardhan R.P."/>
            <person name="Pitluck S."/>
            <person name="Pritham E.J."/>
            <person name="Rechtsteiner A."/>
            <person name="Rho M."/>
            <person name="Rogozin I.B."/>
            <person name="Sakarya O."/>
            <person name="Salamov A."/>
            <person name="Schaack S."/>
            <person name="Shapiro H."/>
            <person name="Shiga Y."/>
            <person name="Skalitzky C."/>
            <person name="Smith Z."/>
            <person name="Souvorov A."/>
            <person name="Sung W."/>
            <person name="Tang Z."/>
            <person name="Tsuchiya D."/>
            <person name="Tu H."/>
            <person name="Vos H."/>
            <person name="Wang M."/>
            <person name="Wolf Y.I."/>
            <person name="Yamagata H."/>
            <person name="Yamada T."/>
            <person name="Ye Y."/>
            <person name="Shaw J.R."/>
            <person name="Andrews J."/>
            <person name="Crease T.J."/>
            <person name="Tang H."/>
            <person name="Lucas S.M."/>
            <person name="Robertson H.M."/>
            <person name="Bork P."/>
            <person name="Koonin E.V."/>
            <person name="Zdobnov E.M."/>
            <person name="Grigoriev I.V."/>
            <person name="Lynch M."/>
            <person name="Boore J.L."/>
        </authorList>
    </citation>
    <scope>NUCLEOTIDE SEQUENCE [LARGE SCALE GENOMIC DNA]</scope>
</reference>
<keyword evidence="2" id="KW-1185">Reference proteome</keyword>
<accession>E9I5I7</accession>
<dbReference type="Proteomes" id="UP000000305">
    <property type="component" value="Unassembled WGS sequence"/>
</dbReference>
<evidence type="ECO:0000313" key="2">
    <source>
        <dbReference type="Proteomes" id="UP000000305"/>
    </source>
</evidence>
<name>E9I5I7_DAPPU</name>
<dbReference type="InParanoid" id="E9I5I7"/>
<sequence length="76" mass="8782">MAAYFPKVILNLRSSAIFLKNMIKLNAQYFWAFVSEEHHFFFLSNRAGYAYAVRFKDTSVEEIKIPVLAVVHAITP</sequence>
<dbReference type="EMBL" id="GL735670">
    <property type="protein sequence ID" value="EFX60743.1"/>
    <property type="molecule type" value="Genomic_DNA"/>
</dbReference>